<feature type="transmembrane region" description="Helical" evidence="7">
    <location>
        <begin position="158"/>
        <end position="179"/>
    </location>
</feature>
<dbReference type="PANTHER" id="PTHR42751">
    <property type="entry name" value="SODIUM/HYDROGEN EXCHANGER FAMILY/TRKA DOMAIN PROTEIN"/>
    <property type="match status" value="1"/>
</dbReference>
<accession>A0ABS5HWD2</accession>
<dbReference type="Pfam" id="PF00999">
    <property type="entry name" value="Na_H_Exchanger"/>
    <property type="match status" value="1"/>
</dbReference>
<feature type="transmembrane region" description="Helical" evidence="7">
    <location>
        <begin position="318"/>
        <end position="339"/>
    </location>
</feature>
<dbReference type="PANTHER" id="PTHR42751:SF3">
    <property type="entry name" value="SODIUM_GLUTAMATE SYMPORTER"/>
    <property type="match status" value="1"/>
</dbReference>
<keyword evidence="12" id="KW-1185">Reference proteome</keyword>
<proteinExistence type="inferred from homology"/>
<feature type="transmembrane region" description="Helical" evidence="7">
    <location>
        <begin position="221"/>
        <end position="243"/>
    </location>
</feature>
<feature type="transmembrane region" description="Helical" evidence="7">
    <location>
        <begin position="381"/>
        <end position="401"/>
    </location>
</feature>
<evidence type="ECO:0000313" key="12">
    <source>
        <dbReference type="Proteomes" id="UP001195941"/>
    </source>
</evidence>
<dbReference type="InterPro" id="IPR038770">
    <property type="entry name" value="Na+/solute_symporter_sf"/>
</dbReference>
<comment type="subcellular location">
    <subcellularLocation>
        <location evidence="1">Membrane</location>
        <topology evidence="1">Multi-pass membrane protein</topology>
    </subcellularLocation>
</comment>
<dbReference type="SUPFAM" id="SSF51735">
    <property type="entry name" value="NAD(P)-binding Rossmann-fold domains"/>
    <property type="match status" value="1"/>
</dbReference>
<gene>
    <name evidence="11" type="ORF">IT775_19315</name>
</gene>
<reference evidence="11 12" key="1">
    <citation type="journal article" date="2021" name="Arch. Microbiol.">
        <title>Thalassobius aquimarinus sp. nov., isolated from the Sea of Japan seashore.</title>
        <authorList>
            <person name="Kurilenko V.V."/>
            <person name="Romanenko L.A."/>
            <person name="Chernysheva N.Y."/>
            <person name="Velansky P.V."/>
            <person name="Tekutyeva L.A."/>
            <person name="Isaeva M.P."/>
            <person name="Mikhailov V.V."/>
        </authorList>
    </citation>
    <scope>NUCLEOTIDE SEQUENCE [LARGE SCALE GENOMIC DNA]</scope>
    <source>
        <strain evidence="11 12">KMM 8518</strain>
    </source>
</reference>
<evidence type="ECO:0000256" key="3">
    <source>
        <dbReference type="ARBA" id="ARBA00022448"/>
    </source>
</evidence>
<feature type="transmembrane region" description="Helical" evidence="7">
    <location>
        <begin position="129"/>
        <end position="152"/>
    </location>
</feature>
<sequence>MQQRLTPNFLVLLSRICLAAIFFASLPRLAFAAGGAVPSLVQDIGTSLLVAGGLAILFVRLKIPSIAGFLVAGVLLGPQGLHLITDPGNIEAIAQIGFVLLLFMIGLEIDVRSMLSGNRAVLAASAIQYPLTLLFGFVIAKGLILAGIGGVLGDMPLAPLYIGIAVAGSSSLLVVKLFQEHFQLDTQPGRICLMVLIFQDIWAIVATLVQPSLEQPELSAILFSFLGIGVLILIAAGLAKLVVNRAFGWIAKVPEMILLGAMSWCFAMVAIGTHLDPATELLGFNLHLNVGSGMAALIAGATIASSPFSTEIVTKVGLVKDFFITLFFVGLGITMPALAGIEVPLLALAVAAIALLARQFVVFPLLYLFRVDQRCAQVSAIRLAQISEFALVITFLGLELGHINHEIASVIILAFVITAVLTTPLFERAYDIYEAMKGTLTRLGFKEPADGGGDEAEEIELAVLGIHRDASSFLVELARAHPEIMPKTVVVDFNVSVHPRTRELGVKVKYGDIANEEALIHAGVDRAKVILCTISDDLLRGISNLELVKVLRRLNPTATIISNAIEMKSIAELRAAGADIVYMSRLEVAHALLDVFAKARDGRIDAVTEDQQTRFGDIEARSEIMR</sequence>
<evidence type="ECO:0000256" key="6">
    <source>
        <dbReference type="ARBA" id="ARBA00023136"/>
    </source>
</evidence>
<dbReference type="Gene3D" id="3.40.50.720">
    <property type="entry name" value="NAD(P)-binding Rossmann-like Domain"/>
    <property type="match status" value="1"/>
</dbReference>
<feature type="transmembrane region" description="Helical" evidence="7">
    <location>
        <begin position="191"/>
        <end position="209"/>
    </location>
</feature>
<feature type="domain" description="RCK N-terminal" evidence="10">
    <location>
        <begin position="463"/>
        <end position="583"/>
    </location>
</feature>
<dbReference type="Gene3D" id="1.20.1530.20">
    <property type="match status" value="1"/>
</dbReference>
<dbReference type="EMBL" id="JADMKU010000026">
    <property type="protein sequence ID" value="MBR9653273.1"/>
    <property type="molecule type" value="Genomic_DNA"/>
</dbReference>
<feature type="transmembrane region" description="Helical" evidence="7">
    <location>
        <begin position="42"/>
        <end position="59"/>
    </location>
</feature>
<feature type="chain" id="PRO_5046700208" evidence="8">
    <location>
        <begin position="33"/>
        <end position="626"/>
    </location>
</feature>
<feature type="transmembrane region" description="Helical" evidence="7">
    <location>
        <begin position="255"/>
        <end position="274"/>
    </location>
</feature>
<evidence type="ECO:0000256" key="7">
    <source>
        <dbReference type="SAM" id="Phobius"/>
    </source>
</evidence>
<evidence type="ECO:0000256" key="4">
    <source>
        <dbReference type="ARBA" id="ARBA00022692"/>
    </source>
</evidence>
<evidence type="ECO:0000256" key="1">
    <source>
        <dbReference type="ARBA" id="ARBA00004141"/>
    </source>
</evidence>
<feature type="transmembrane region" description="Helical" evidence="7">
    <location>
        <begin position="286"/>
        <end position="306"/>
    </location>
</feature>
<dbReference type="InterPro" id="IPR006153">
    <property type="entry name" value="Cation/H_exchanger_TM"/>
</dbReference>
<keyword evidence="6 7" id="KW-0472">Membrane</keyword>
<evidence type="ECO:0000259" key="9">
    <source>
        <dbReference type="Pfam" id="PF00999"/>
    </source>
</evidence>
<dbReference type="RefSeq" id="WP_212702897.1">
    <property type="nucleotide sequence ID" value="NZ_JADMKU010000026.1"/>
</dbReference>
<dbReference type="Pfam" id="PF02254">
    <property type="entry name" value="TrkA_N"/>
    <property type="match status" value="1"/>
</dbReference>
<keyword evidence="8" id="KW-0732">Signal</keyword>
<protein>
    <submittedName>
        <fullName evidence="11">Cation:proton antiporter</fullName>
    </submittedName>
</protein>
<feature type="transmembrane region" description="Helical" evidence="7">
    <location>
        <begin position="90"/>
        <end position="109"/>
    </location>
</feature>
<evidence type="ECO:0000256" key="2">
    <source>
        <dbReference type="ARBA" id="ARBA00005551"/>
    </source>
</evidence>
<keyword evidence="3" id="KW-0813">Transport</keyword>
<comment type="caution">
    <text evidence="11">The sequence shown here is derived from an EMBL/GenBank/DDBJ whole genome shotgun (WGS) entry which is preliminary data.</text>
</comment>
<evidence type="ECO:0000259" key="10">
    <source>
        <dbReference type="Pfam" id="PF02254"/>
    </source>
</evidence>
<feature type="transmembrane region" description="Helical" evidence="7">
    <location>
        <begin position="345"/>
        <end position="369"/>
    </location>
</feature>
<evidence type="ECO:0000256" key="5">
    <source>
        <dbReference type="ARBA" id="ARBA00022989"/>
    </source>
</evidence>
<feature type="domain" description="Cation/H+ exchanger transmembrane" evidence="9">
    <location>
        <begin position="52"/>
        <end position="425"/>
    </location>
</feature>
<feature type="transmembrane region" description="Helical" evidence="7">
    <location>
        <begin position="66"/>
        <end position="84"/>
    </location>
</feature>
<evidence type="ECO:0000313" key="11">
    <source>
        <dbReference type="EMBL" id="MBR9653273.1"/>
    </source>
</evidence>
<feature type="transmembrane region" description="Helical" evidence="7">
    <location>
        <begin position="407"/>
        <end position="426"/>
    </location>
</feature>
<keyword evidence="4 7" id="KW-0812">Transmembrane</keyword>
<evidence type="ECO:0000256" key="8">
    <source>
        <dbReference type="SAM" id="SignalP"/>
    </source>
</evidence>
<feature type="signal peptide" evidence="8">
    <location>
        <begin position="1"/>
        <end position="32"/>
    </location>
</feature>
<dbReference type="Proteomes" id="UP001195941">
    <property type="component" value="Unassembled WGS sequence"/>
</dbReference>
<dbReference type="InterPro" id="IPR036291">
    <property type="entry name" value="NAD(P)-bd_dom_sf"/>
</dbReference>
<keyword evidence="5 7" id="KW-1133">Transmembrane helix</keyword>
<dbReference type="InterPro" id="IPR003148">
    <property type="entry name" value="RCK_N"/>
</dbReference>
<organism evidence="11 12">
    <name type="scientific">Thalassovita aquimarina</name>
    <dbReference type="NCBI Taxonomy" id="2785917"/>
    <lineage>
        <taxon>Bacteria</taxon>
        <taxon>Pseudomonadati</taxon>
        <taxon>Pseudomonadota</taxon>
        <taxon>Alphaproteobacteria</taxon>
        <taxon>Rhodobacterales</taxon>
        <taxon>Roseobacteraceae</taxon>
        <taxon>Thalassovita</taxon>
    </lineage>
</organism>
<name>A0ABS5HWD2_9RHOB</name>
<comment type="similarity">
    <text evidence="2">Belongs to the monovalent cation:proton antiporter 2 (CPA2) transporter (TC 2.A.37) family.</text>
</comment>